<accession>A0A0L0QJZ6</accession>
<feature type="transmembrane region" description="Helical" evidence="1">
    <location>
        <begin position="75"/>
        <end position="97"/>
    </location>
</feature>
<sequence>MKSYLRLTEFELGRFFKFYFVLIGLTIVTQLIGVVAVSKQYMNEANEAIFQEGMSKQDFIEQSEPISLLDWANSIWFLGPIAFCIATLLIYMFLIWYRDWLGENTFIYRLLMLPTQRINLFFAKATAIFAMVLGLVALQVLLIFIAGIVLEWMVPNEFMSAMSVTDLSINFPYLHTILPATFTEFVLYYSTGLMAVFVFFTAILIERSYRWKGLIFAIGYVALATVFFMSPFIVSMISEEVSLYPLEWLTVQIILGLIVMVGSVVVSNYLLAKKITV</sequence>
<feature type="transmembrane region" description="Helical" evidence="1">
    <location>
        <begin position="16"/>
        <end position="37"/>
    </location>
</feature>
<reference evidence="3" key="1">
    <citation type="submission" date="2015-07" db="EMBL/GenBank/DDBJ databases">
        <title>Fjat-10053 dsm26.</title>
        <authorList>
            <person name="Liu B."/>
            <person name="Wang J."/>
            <person name="Zhu Y."/>
            <person name="Liu G."/>
            <person name="Chen Q."/>
            <person name="Chen Z."/>
            <person name="Lan J."/>
            <person name="Che J."/>
            <person name="Ge C."/>
            <person name="Shi H."/>
            <person name="Pan Z."/>
            <person name="Liu X."/>
        </authorList>
    </citation>
    <scope>NUCLEOTIDE SEQUENCE [LARGE SCALE GENOMIC DNA]</scope>
    <source>
        <strain evidence="3">DSM 26</strain>
    </source>
</reference>
<dbReference type="OrthoDB" id="1751619at2"/>
<feature type="transmembrane region" description="Helical" evidence="1">
    <location>
        <begin position="118"/>
        <end position="150"/>
    </location>
</feature>
<keyword evidence="3" id="KW-1185">Reference proteome</keyword>
<keyword evidence="1" id="KW-1133">Transmembrane helix</keyword>
<comment type="caution">
    <text evidence="2">The sequence shown here is derived from an EMBL/GenBank/DDBJ whole genome shotgun (WGS) entry which is preliminary data.</text>
</comment>
<dbReference type="PATRIC" id="fig|1473.5.peg.487"/>
<keyword evidence="1" id="KW-0812">Transmembrane</keyword>
<keyword evidence="1" id="KW-0472">Membrane</keyword>
<feature type="transmembrane region" description="Helical" evidence="1">
    <location>
        <begin position="249"/>
        <end position="271"/>
    </location>
</feature>
<gene>
    <name evidence="2" type="ORF">AFK71_09960</name>
</gene>
<dbReference type="GeneID" id="66871882"/>
<evidence type="ECO:0000313" key="2">
    <source>
        <dbReference type="EMBL" id="KNE18902.1"/>
    </source>
</evidence>
<protein>
    <submittedName>
        <fullName evidence="2">Uncharacterized protein</fullName>
    </submittedName>
</protein>
<feature type="transmembrane region" description="Helical" evidence="1">
    <location>
        <begin position="186"/>
        <end position="205"/>
    </location>
</feature>
<dbReference type="RefSeq" id="WP_050351396.1">
    <property type="nucleotide sequence ID" value="NZ_CP073011.1"/>
</dbReference>
<feature type="transmembrane region" description="Helical" evidence="1">
    <location>
        <begin position="214"/>
        <end position="237"/>
    </location>
</feature>
<dbReference type="Proteomes" id="UP000036780">
    <property type="component" value="Unassembled WGS sequence"/>
</dbReference>
<proteinExistence type="predicted"/>
<organism evidence="2 3">
    <name type="scientific">Virgibacillus pantothenticus</name>
    <dbReference type="NCBI Taxonomy" id="1473"/>
    <lineage>
        <taxon>Bacteria</taxon>
        <taxon>Bacillati</taxon>
        <taxon>Bacillota</taxon>
        <taxon>Bacilli</taxon>
        <taxon>Bacillales</taxon>
        <taxon>Bacillaceae</taxon>
        <taxon>Virgibacillus</taxon>
    </lineage>
</organism>
<name>A0A0L0QJZ6_VIRPA</name>
<evidence type="ECO:0000313" key="3">
    <source>
        <dbReference type="Proteomes" id="UP000036780"/>
    </source>
</evidence>
<evidence type="ECO:0000256" key="1">
    <source>
        <dbReference type="SAM" id="Phobius"/>
    </source>
</evidence>
<dbReference type="EMBL" id="LGTO01000007">
    <property type="protein sequence ID" value="KNE18902.1"/>
    <property type="molecule type" value="Genomic_DNA"/>
</dbReference>
<dbReference type="AlphaFoldDB" id="A0A0L0QJZ6"/>